<evidence type="ECO:0000313" key="2">
    <source>
        <dbReference type="EMBL" id="CAE6943733.1"/>
    </source>
</evidence>
<dbReference type="Proteomes" id="UP000604046">
    <property type="component" value="Unassembled WGS sequence"/>
</dbReference>
<organism evidence="2 3">
    <name type="scientific">Symbiodinium natans</name>
    <dbReference type="NCBI Taxonomy" id="878477"/>
    <lineage>
        <taxon>Eukaryota</taxon>
        <taxon>Sar</taxon>
        <taxon>Alveolata</taxon>
        <taxon>Dinophyceae</taxon>
        <taxon>Suessiales</taxon>
        <taxon>Symbiodiniaceae</taxon>
        <taxon>Symbiodinium</taxon>
    </lineage>
</organism>
<protein>
    <submittedName>
        <fullName evidence="2">Uncharacterized protein</fullName>
    </submittedName>
</protein>
<feature type="region of interest" description="Disordered" evidence="1">
    <location>
        <begin position="58"/>
        <end position="80"/>
    </location>
</feature>
<evidence type="ECO:0000256" key="1">
    <source>
        <dbReference type="SAM" id="MobiDB-lite"/>
    </source>
</evidence>
<dbReference type="EMBL" id="CAJNDS010000071">
    <property type="protein sequence ID" value="CAE6943733.1"/>
    <property type="molecule type" value="Genomic_DNA"/>
</dbReference>
<comment type="caution">
    <text evidence="2">The sequence shown here is derived from an EMBL/GenBank/DDBJ whole genome shotgun (WGS) entry which is preliminary data.</text>
</comment>
<sequence length="237" mass="25383">MSVTELEAQMMSAESDRHAQARLHHDRPPGPPKMSLSTTPNLGRCLVWEEVPLPAALASREPPRDAREVASFPPEAPPPARGLAEQLETLHHEEPGEGIPNAVAPAPAIIFPFTVKHREAILSDQSSESYVKPFLQTAGRQHAGLMTTSDKELIVRIQLNQMAAIGEQSQQKPYQPRRGLGPPDRELDGGTGDFPSAAQVPQELAPELLPPDPFPYADVPGAGLETGPDAASSQSGA</sequence>
<evidence type="ECO:0000313" key="3">
    <source>
        <dbReference type="Proteomes" id="UP000604046"/>
    </source>
</evidence>
<dbReference type="OrthoDB" id="434988at2759"/>
<feature type="region of interest" description="Disordered" evidence="1">
    <location>
        <begin position="165"/>
        <end position="237"/>
    </location>
</feature>
<reference evidence="2" key="1">
    <citation type="submission" date="2021-02" db="EMBL/GenBank/DDBJ databases">
        <authorList>
            <person name="Dougan E. K."/>
            <person name="Rhodes N."/>
            <person name="Thang M."/>
            <person name="Chan C."/>
        </authorList>
    </citation>
    <scope>NUCLEOTIDE SEQUENCE</scope>
</reference>
<dbReference type="AlphaFoldDB" id="A0A812H519"/>
<accession>A0A812H519</accession>
<gene>
    <name evidence="2" type="ORF">SNAT2548_LOCUS1311</name>
</gene>
<proteinExistence type="predicted"/>
<feature type="region of interest" description="Disordered" evidence="1">
    <location>
        <begin position="1"/>
        <end position="40"/>
    </location>
</feature>
<keyword evidence="3" id="KW-1185">Reference proteome</keyword>
<name>A0A812H519_9DINO</name>